<dbReference type="PROSITE" id="PS00028">
    <property type="entry name" value="ZINC_FINGER_C2H2_1"/>
    <property type="match status" value="1"/>
</dbReference>
<feature type="compositionally biased region" description="Basic and acidic residues" evidence="2">
    <location>
        <begin position="151"/>
        <end position="161"/>
    </location>
</feature>
<name>A0A915P7B9_9BILA</name>
<feature type="compositionally biased region" description="Polar residues" evidence="2">
    <location>
        <begin position="235"/>
        <end position="250"/>
    </location>
</feature>
<dbReference type="InterPro" id="IPR013087">
    <property type="entry name" value="Znf_C2H2_type"/>
</dbReference>
<feature type="region of interest" description="Disordered" evidence="2">
    <location>
        <begin position="91"/>
        <end position="135"/>
    </location>
</feature>
<keyword evidence="1" id="KW-0479">Metal-binding</keyword>
<proteinExistence type="predicted"/>
<dbReference type="AlphaFoldDB" id="A0A915P7B9"/>
<dbReference type="Gene3D" id="3.30.160.60">
    <property type="entry name" value="Classic Zinc Finger"/>
    <property type="match status" value="1"/>
</dbReference>
<reference evidence="5" key="1">
    <citation type="submission" date="2022-11" db="UniProtKB">
        <authorList>
            <consortium name="WormBaseParasite"/>
        </authorList>
    </citation>
    <scope>IDENTIFICATION</scope>
</reference>
<keyword evidence="4" id="KW-1185">Reference proteome</keyword>
<dbReference type="Proteomes" id="UP000887560">
    <property type="component" value="Unplaced"/>
</dbReference>
<evidence type="ECO:0000259" key="3">
    <source>
        <dbReference type="PROSITE" id="PS50157"/>
    </source>
</evidence>
<feature type="compositionally biased region" description="Basic and acidic residues" evidence="2">
    <location>
        <begin position="219"/>
        <end position="234"/>
    </location>
</feature>
<dbReference type="WBParaSite" id="scf7180000423187.g10398">
    <property type="protein sequence ID" value="scf7180000423187.g10398"/>
    <property type="gene ID" value="scf7180000423187.g10398"/>
</dbReference>
<dbReference type="PROSITE" id="PS50157">
    <property type="entry name" value="ZINC_FINGER_C2H2_2"/>
    <property type="match status" value="1"/>
</dbReference>
<feature type="compositionally biased region" description="Low complexity" evidence="2">
    <location>
        <begin position="115"/>
        <end position="131"/>
    </location>
</feature>
<evidence type="ECO:0000313" key="4">
    <source>
        <dbReference type="Proteomes" id="UP000887560"/>
    </source>
</evidence>
<evidence type="ECO:0000256" key="1">
    <source>
        <dbReference type="PROSITE-ProRule" id="PRU00042"/>
    </source>
</evidence>
<dbReference type="SMART" id="SM00355">
    <property type="entry name" value="ZnF_C2H2"/>
    <property type="match status" value="2"/>
</dbReference>
<feature type="compositionally biased region" description="Basic residues" evidence="2">
    <location>
        <begin position="180"/>
        <end position="197"/>
    </location>
</feature>
<evidence type="ECO:0000256" key="2">
    <source>
        <dbReference type="SAM" id="MobiDB-lite"/>
    </source>
</evidence>
<keyword evidence="1" id="KW-0862">Zinc</keyword>
<keyword evidence="1" id="KW-0863">Zinc-finger</keyword>
<feature type="domain" description="C2H2-type" evidence="3">
    <location>
        <begin position="35"/>
        <end position="63"/>
    </location>
</feature>
<feature type="region of interest" description="Disordered" evidence="2">
    <location>
        <begin position="147"/>
        <end position="251"/>
    </location>
</feature>
<sequence length="363" mass="41553">MADPRAKVPCDVCGWKVPNGRMEGHLFECQAMHPFPCGLCTRGFSSQQGVANHQSLSHSAEERGTRFRCTHADCDFGTNYHKHLETHLQKHLTGFRRSRSRSRSRQPGGNPYTAPQLNQPPLLQPQEGQQQVEEECVEMENEYFPRTVGRSADRNVRRNVDRSQMPVLQKMEKIQQPKIRQSRSRSRSRAKRSKASKPNRPAQMPREDQQQDEEDIEMEAGHSKRNPHVDRSNEPEVQQLEQASTSTASMDENIQRPIQEPEIQQVEQAAIVTIDDDEEIGPLPGFTNLQLVDPVKARQIMAAESKSLDDLVRNLRENNNILHQFCLERGLDYGTQNTANAIDGYILNFISNHYIAFFELLDF</sequence>
<evidence type="ECO:0000313" key="5">
    <source>
        <dbReference type="WBParaSite" id="scf7180000423187.g10398"/>
    </source>
</evidence>
<feature type="compositionally biased region" description="Basic residues" evidence="2">
    <location>
        <begin position="91"/>
        <end position="104"/>
    </location>
</feature>
<accession>A0A915P7B9</accession>
<dbReference type="GO" id="GO:0008270">
    <property type="term" value="F:zinc ion binding"/>
    <property type="evidence" value="ECO:0007669"/>
    <property type="project" value="UniProtKB-KW"/>
</dbReference>
<protein>
    <submittedName>
        <fullName evidence="5">C2H2-type domain-containing protein</fullName>
    </submittedName>
</protein>
<organism evidence="4 5">
    <name type="scientific">Meloidogyne floridensis</name>
    <dbReference type="NCBI Taxonomy" id="298350"/>
    <lineage>
        <taxon>Eukaryota</taxon>
        <taxon>Metazoa</taxon>
        <taxon>Ecdysozoa</taxon>
        <taxon>Nematoda</taxon>
        <taxon>Chromadorea</taxon>
        <taxon>Rhabditida</taxon>
        <taxon>Tylenchina</taxon>
        <taxon>Tylenchomorpha</taxon>
        <taxon>Tylenchoidea</taxon>
        <taxon>Meloidogynidae</taxon>
        <taxon>Meloidogyninae</taxon>
        <taxon>Meloidogyne</taxon>
    </lineage>
</organism>